<keyword evidence="1" id="KW-1133">Transmembrane helix</keyword>
<gene>
    <name evidence="2" type="ORF">DXB93_01810</name>
</gene>
<proteinExistence type="predicted"/>
<dbReference type="EMBL" id="QUSL01000002">
    <property type="protein sequence ID" value="RGD86925.1"/>
    <property type="molecule type" value="Genomic_DNA"/>
</dbReference>
<evidence type="ECO:0000313" key="3">
    <source>
        <dbReference type="Proteomes" id="UP000261032"/>
    </source>
</evidence>
<keyword evidence="1" id="KW-0812">Transmembrane</keyword>
<feature type="transmembrane region" description="Helical" evidence="1">
    <location>
        <begin position="92"/>
        <end position="110"/>
    </location>
</feature>
<reference evidence="2 3" key="1">
    <citation type="submission" date="2018-08" db="EMBL/GenBank/DDBJ databases">
        <title>A genome reference for cultivated species of the human gut microbiota.</title>
        <authorList>
            <person name="Zou Y."/>
            <person name="Xue W."/>
            <person name="Luo G."/>
        </authorList>
    </citation>
    <scope>NUCLEOTIDE SEQUENCE [LARGE SCALE GENOMIC DNA]</scope>
    <source>
        <strain evidence="2 3">OM06-4</strain>
    </source>
</reference>
<evidence type="ECO:0000256" key="1">
    <source>
        <dbReference type="SAM" id="Phobius"/>
    </source>
</evidence>
<dbReference type="AlphaFoldDB" id="A0A3E3EG81"/>
<keyword evidence="1" id="KW-0472">Membrane</keyword>
<comment type="caution">
    <text evidence="2">The sequence shown here is derived from an EMBL/GenBank/DDBJ whole genome shotgun (WGS) entry which is preliminary data.</text>
</comment>
<name>A0A3E3EG81_9FIRM</name>
<organism evidence="2 3">
    <name type="scientific">Thomasclavelia ramosa</name>
    <dbReference type="NCBI Taxonomy" id="1547"/>
    <lineage>
        <taxon>Bacteria</taxon>
        <taxon>Bacillati</taxon>
        <taxon>Bacillota</taxon>
        <taxon>Erysipelotrichia</taxon>
        <taxon>Erysipelotrichales</taxon>
        <taxon>Coprobacillaceae</taxon>
        <taxon>Thomasclavelia</taxon>
    </lineage>
</organism>
<protein>
    <submittedName>
        <fullName evidence="2">Uncharacterized protein</fullName>
    </submittedName>
</protein>
<accession>A0A3E3EG81</accession>
<evidence type="ECO:0000313" key="2">
    <source>
        <dbReference type="EMBL" id="RGD86925.1"/>
    </source>
</evidence>
<dbReference type="RefSeq" id="WP_117580284.1">
    <property type="nucleotide sequence ID" value="NZ_JAJCLU010000002.1"/>
</dbReference>
<sequence>MDKTSKTVLNYFKNLPNQRLLYFDSNVSDAAKELNLSTSEFQACLRFLIENKYLEIINSSKGRKAGVVLSHTGLHHSEFKRISTINYLKDKWISIFALIVSIISLIISLSKL</sequence>
<dbReference type="Proteomes" id="UP000261032">
    <property type="component" value="Unassembled WGS sequence"/>
</dbReference>